<dbReference type="RefSeq" id="WP_123807120.1">
    <property type="nucleotide sequence ID" value="NZ_RKRK01000002.1"/>
</dbReference>
<dbReference type="AlphaFoldDB" id="A0A3N5BI28"/>
<feature type="compositionally biased region" description="Basic and acidic residues" evidence="1">
    <location>
        <begin position="447"/>
        <end position="463"/>
    </location>
</feature>
<evidence type="ECO:0000256" key="1">
    <source>
        <dbReference type="SAM" id="MobiDB-lite"/>
    </source>
</evidence>
<keyword evidence="2" id="KW-0732">Signal</keyword>
<dbReference type="Proteomes" id="UP000277108">
    <property type="component" value="Unassembled WGS sequence"/>
</dbReference>
<sequence>MKKVLLASFTLLLSLSLYGCGKKDVTEYISLEFNGVDGYGTTSYDVDHEKLMEEAYDIKEEDFKDLSEDEIKEKLDEDTFKELRSIGMDGGLDIKVEPDEKLSNGDKVKVTVDFNEDDAKKIKTGEKEFEVKGLKEPEKLTKEIAKDLVSIDVSGLSGEGYADVSSNTNGLSATASKQDKLKNGDKIEVKVNVEDEEELAREGYTSDKKSFTINKEVSGLEEPKVLSSDDIKKHVIPKFKGASGSGTAELENTFSDELSSLRFTVENNGELENGEKTKIILEDDYKSQLSSMGYVMEDSEGVEVEVKDLTDYASKASDIKNLDSVLRMIDEKTKEEYKSDDYKIYKTVEHGTYYNQTREDNSIFGDGQVHGTLVKLYEITISDDDGEETDKFNIIRGYKDLELDEDKKVNVSKIEEYTNKYNDGESIATVKDLLEGYGYEAVGNSSKNEDGNEDNKDSDKEDNSKDEDENSKE</sequence>
<feature type="compositionally biased region" description="Acidic residues" evidence="1">
    <location>
        <begin position="464"/>
        <end position="473"/>
    </location>
</feature>
<feature type="region of interest" description="Disordered" evidence="1">
    <location>
        <begin position="441"/>
        <end position="473"/>
    </location>
</feature>
<name>A0A3N5BI28_9BACL</name>
<reference evidence="3 4" key="1">
    <citation type="submission" date="2018-11" db="EMBL/GenBank/DDBJ databases">
        <title>Genomic Encyclopedia of Type Strains, Phase IV (KMG-IV): sequencing the most valuable type-strain genomes for metagenomic binning, comparative biology and taxonomic classification.</title>
        <authorList>
            <person name="Goeker M."/>
        </authorList>
    </citation>
    <scope>NUCLEOTIDE SEQUENCE [LARGE SCALE GENOMIC DNA]</scope>
    <source>
        <strain evidence="3 4">DSM 29158</strain>
    </source>
</reference>
<protein>
    <recommendedName>
        <fullName evidence="5">Peptidylprolyl isomerase</fullName>
    </recommendedName>
</protein>
<dbReference type="EMBL" id="RKRK01000002">
    <property type="protein sequence ID" value="RPF57476.1"/>
    <property type="molecule type" value="Genomic_DNA"/>
</dbReference>
<organism evidence="3 4">
    <name type="scientific">Abyssicoccus albus</name>
    <dbReference type="NCBI Taxonomy" id="1817405"/>
    <lineage>
        <taxon>Bacteria</taxon>
        <taxon>Bacillati</taxon>
        <taxon>Bacillota</taxon>
        <taxon>Bacilli</taxon>
        <taxon>Bacillales</taxon>
        <taxon>Abyssicoccaceae</taxon>
    </lineage>
</organism>
<accession>A0A3N5BI28</accession>
<evidence type="ECO:0008006" key="5">
    <source>
        <dbReference type="Google" id="ProtNLM"/>
    </source>
</evidence>
<proteinExistence type="predicted"/>
<comment type="caution">
    <text evidence="3">The sequence shown here is derived from an EMBL/GenBank/DDBJ whole genome shotgun (WGS) entry which is preliminary data.</text>
</comment>
<feature type="chain" id="PRO_5039369328" description="Peptidylprolyl isomerase" evidence="2">
    <location>
        <begin position="20"/>
        <end position="473"/>
    </location>
</feature>
<dbReference type="PROSITE" id="PS51257">
    <property type="entry name" value="PROKAR_LIPOPROTEIN"/>
    <property type="match status" value="1"/>
</dbReference>
<keyword evidence="4" id="KW-1185">Reference proteome</keyword>
<evidence type="ECO:0000256" key="2">
    <source>
        <dbReference type="SAM" id="SignalP"/>
    </source>
</evidence>
<dbReference type="OrthoDB" id="2413123at2"/>
<evidence type="ECO:0000313" key="3">
    <source>
        <dbReference type="EMBL" id="RPF57476.1"/>
    </source>
</evidence>
<feature type="signal peptide" evidence="2">
    <location>
        <begin position="1"/>
        <end position="19"/>
    </location>
</feature>
<gene>
    <name evidence="3" type="ORF">EDD62_0094</name>
</gene>
<evidence type="ECO:0000313" key="4">
    <source>
        <dbReference type="Proteomes" id="UP000277108"/>
    </source>
</evidence>